<evidence type="ECO:0000313" key="4">
    <source>
        <dbReference type="Proteomes" id="UP000594262"/>
    </source>
</evidence>
<accession>A0A7M5V620</accession>
<proteinExistence type="predicted"/>
<feature type="compositionally biased region" description="Pro residues" evidence="1">
    <location>
        <begin position="211"/>
        <end position="248"/>
    </location>
</feature>
<evidence type="ECO:0008006" key="5">
    <source>
        <dbReference type="Google" id="ProtNLM"/>
    </source>
</evidence>
<dbReference type="Gene3D" id="1.10.287.950">
    <property type="entry name" value="Methyl-accepting chemotaxis protein"/>
    <property type="match status" value="1"/>
</dbReference>
<feature type="compositionally biased region" description="Low complexity" evidence="1">
    <location>
        <begin position="193"/>
        <end position="210"/>
    </location>
</feature>
<feature type="chain" id="PRO_5029839572" description="Cnidarian restricted protein" evidence="2">
    <location>
        <begin position="22"/>
        <end position="1755"/>
    </location>
</feature>
<dbReference type="SUPFAM" id="SSF58104">
    <property type="entry name" value="Methyl-accepting chemotaxis protein (MCP) signaling domain"/>
    <property type="match status" value="1"/>
</dbReference>
<feature type="compositionally biased region" description="Acidic residues" evidence="1">
    <location>
        <begin position="1633"/>
        <end position="1723"/>
    </location>
</feature>
<evidence type="ECO:0000256" key="1">
    <source>
        <dbReference type="SAM" id="MobiDB-lite"/>
    </source>
</evidence>
<organism evidence="3 4">
    <name type="scientific">Clytia hemisphaerica</name>
    <dbReference type="NCBI Taxonomy" id="252671"/>
    <lineage>
        <taxon>Eukaryota</taxon>
        <taxon>Metazoa</taxon>
        <taxon>Cnidaria</taxon>
        <taxon>Hydrozoa</taxon>
        <taxon>Hydroidolina</taxon>
        <taxon>Leptothecata</taxon>
        <taxon>Obeliida</taxon>
        <taxon>Clytiidae</taxon>
        <taxon>Clytia</taxon>
    </lineage>
</organism>
<evidence type="ECO:0000313" key="3">
    <source>
        <dbReference type="EnsemblMetazoa" id="CLYHEMP010428.4"/>
    </source>
</evidence>
<evidence type="ECO:0000256" key="2">
    <source>
        <dbReference type="SAM" id="SignalP"/>
    </source>
</evidence>
<feature type="compositionally biased region" description="Acidic residues" evidence="1">
    <location>
        <begin position="1736"/>
        <end position="1746"/>
    </location>
</feature>
<dbReference type="OrthoDB" id="2120109at2759"/>
<name>A0A7M5V620_9CNID</name>
<dbReference type="EnsemblMetazoa" id="CLYHEMT010428.4">
    <property type="protein sequence ID" value="CLYHEMP010428.4"/>
    <property type="gene ID" value="CLYHEMG010428"/>
</dbReference>
<feature type="region of interest" description="Disordered" evidence="1">
    <location>
        <begin position="1633"/>
        <end position="1755"/>
    </location>
</feature>
<feature type="compositionally biased region" description="Basic and acidic residues" evidence="1">
    <location>
        <begin position="1724"/>
        <end position="1735"/>
    </location>
</feature>
<dbReference type="Proteomes" id="UP000594262">
    <property type="component" value="Unplaced"/>
</dbReference>
<sequence length="1755" mass="201987">MEFTKMVGLVALVFLIGVTSSSEIVEEFVPSDEHVEQVQDVLAKTGCPGVRLERVGCFNELTSDDGIHRTMKEQILNGRDKGSAVYEGPFLSWQNYHDWLINFACRCGQKVAARGGSIFSLQFFGECWTDFPKGKGKVEYAKHGLSNGCYASNFDKYTGSPVQTKWYTGDQKTNFVYRAIPIVKSTTPPPTEAVPTPANAQTKPAPTAKTLPPPPPTAETPPPTPPTAKTPPPPTPPTAKTLPPPTLPTEPKTVKPPTKPATCKPAHVLKMFHAYTKKTLQKTWFMRFQIMPTGIVSRKYASIVHVTTNHNIKHYGSRVPGIWFRPNSNSLHICSAVNGNKNFCYNSKPLAQGKYTTVLVRQVKQVKGNKYLYQIYINGRRVMNKINKDPRVFKNVKLYRSDPWYPATKACVKSFIFGNIRNRNPQACQNVKNQILKGRKLRVLPKLLRGYTLKFNIKPYGFITKKYASIFHATTGGNVRVYGDRTPGIWFLPNTTRLHICSAIGGNKNKCFNTAQLDEDKSYNIVVRQVQKWNLKYYFQVFLNGRKIVDKLNTKPKVFKNVQLWNGDKWYRPAQACISKISFRNIKHRAFRRPIKNKAVLRKKTLLRGWTLTMHIKPNGTIPGWSNILHATIGQNGKRYGDRTPGVWFISKTNKLHICSAVNGQSNHCFNSKPLPKNKYNKVIIRQVQKKVPNNFLKYFYEIFINGKRVKSIINNKPKVFKNVTYYISDPWYNPAKAILRSLDLKMHKHKESYAVRKKRVIMRRKKLLRGWTLSMSIKPTGTVSGWSNIFHATIGQNVKRYGDRVPGIWFKSKTNQLHICSAVSGKVNHCFDSKALPKNKFTQLMVRQIQKDNNKYYYQIFINNKRVHSVVNTKPQVFKNVIFYAADPWYNPAKAQLRKVNFVMHKHHNHRGIKKNTLLRTEKNLKRGWTLSFGLKPTGVSNGWANILHATIGKNLGRHGDRVPGVWFRSKTNKLHICSTINSNKNHCYDSGNLPRHKYSRIIIRQVQLKRPNNFLKYFYQIFINGKKVKEVLNKKPKIFKQVKYYGSNPFGQAAKGILRNVKLVQHKHQESYAVRKKRVIMRRKKLLRGWTLSMSIKPTGTVSGWSNIFHATIGQNVKRYGDRVPGIWFRSKTNQLHICSAVSGKVNHCFDSKPLPKNKFTQLMVRQIQKDNNKYYYQIFINDKKVHSVVNTKPQVFKNVIFYAADPWYNPAKAQLQKVNFVMHKHHSHRAIKKNTLLRTEKTLKRGWTLSFGLKPTGVSNGWANILHATIGKNLGRHGDRVPGVWFRSKTNKLHICSTINSNKNHCYDSVNLPRHKYSRIIIRQVQLKRPNNFLEYFYQIFINGKKVKEVLNKKPRIFKQVKYYGSNPFGQAAKGILRNVKLVQHKHQESYQLKRNKLISKRKKLLRGWTLSMSIKPTGTVSGWSNIFHATIGQNVRRYGDRVPGIWFRSKTNQLHICSAVSGKVNHCFDSKALPKNKFTQLMVRQIQKDNNKYYYQIFINNKRAHSVVNTKPQVFNNVAFYAADTWYKPAKAQLRKVNFVMHIHRILTGKREIASDEKALEDVTETAEDVTETAEDVAENVKEVTETANDVTETAEDVAENVEDIAENVEDVTETAEDIAENVEDIAENVEEEEEEESKVVEDEVENVESDMEEQDKEEDIVEDVKEDVEENDENVEENDEDVEENDEDVEENDDNVEENDDNVEENDEVVEVPEWSDQEEMKDVVEKMEDSVEMEGEEDHDESSSDNVQN</sequence>
<feature type="signal peptide" evidence="2">
    <location>
        <begin position="1"/>
        <end position="21"/>
    </location>
</feature>
<keyword evidence="4" id="KW-1185">Reference proteome</keyword>
<protein>
    <recommendedName>
        <fullName evidence="5">Cnidarian restricted protein</fullName>
    </recommendedName>
</protein>
<feature type="region of interest" description="Disordered" evidence="1">
    <location>
        <begin position="186"/>
        <end position="261"/>
    </location>
</feature>
<reference evidence="3" key="1">
    <citation type="submission" date="2021-01" db="UniProtKB">
        <authorList>
            <consortium name="EnsemblMetazoa"/>
        </authorList>
    </citation>
    <scope>IDENTIFICATION</scope>
</reference>
<keyword evidence="2" id="KW-0732">Signal</keyword>